<sequence length="87" mass="9297">MNELLSGGMGILGIVIFVFLLALAILWFLLPFAIFGTKDKLNALIAESRQINAELARVTAELQATRALIATPRAVAAAPLPGERPIL</sequence>
<reference evidence="2 3" key="1">
    <citation type="submission" date="2017-09" db="EMBL/GenBank/DDBJ databases">
        <authorList>
            <person name="Ehlers B."/>
            <person name="Leendertz F.H."/>
        </authorList>
    </citation>
    <scope>NUCLEOTIDE SEQUENCE [LARGE SCALE GENOMIC DNA]</scope>
    <source>
        <strain evidence="2 3">CGMCC 1.10978</strain>
    </source>
</reference>
<name>A0A286CXF1_9GAMM</name>
<dbReference type="EMBL" id="OCND01000001">
    <property type="protein sequence ID" value="SOD51068.1"/>
    <property type="molecule type" value="Genomic_DNA"/>
</dbReference>
<evidence type="ECO:0000313" key="2">
    <source>
        <dbReference type="EMBL" id="SOD51068.1"/>
    </source>
</evidence>
<accession>A0A286CXF1</accession>
<keyword evidence="1" id="KW-0812">Transmembrane</keyword>
<keyword evidence="3" id="KW-1185">Reference proteome</keyword>
<dbReference type="Proteomes" id="UP000219374">
    <property type="component" value="Unassembled WGS sequence"/>
</dbReference>
<evidence type="ECO:0000256" key="1">
    <source>
        <dbReference type="SAM" id="Phobius"/>
    </source>
</evidence>
<keyword evidence="1" id="KW-1133">Transmembrane helix</keyword>
<protein>
    <submittedName>
        <fullName evidence="2">Uncharacterized protein</fullName>
    </submittedName>
</protein>
<evidence type="ECO:0000313" key="3">
    <source>
        <dbReference type="Proteomes" id="UP000219374"/>
    </source>
</evidence>
<proteinExistence type="predicted"/>
<organism evidence="2 3">
    <name type="scientific">Pseudoxanthomonas wuyuanensis</name>
    <dbReference type="NCBI Taxonomy" id="1073196"/>
    <lineage>
        <taxon>Bacteria</taxon>
        <taxon>Pseudomonadati</taxon>
        <taxon>Pseudomonadota</taxon>
        <taxon>Gammaproteobacteria</taxon>
        <taxon>Lysobacterales</taxon>
        <taxon>Lysobacteraceae</taxon>
        <taxon>Pseudoxanthomonas</taxon>
    </lineage>
</organism>
<keyword evidence="1" id="KW-0472">Membrane</keyword>
<gene>
    <name evidence="2" type="ORF">SAMN06296416_101437</name>
</gene>
<feature type="transmembrane region" description="Helical" evidence="1">
    <location>
        <begin position="12"/>
        <end position="35"/>
    </location>
</feature>
<dbReference type="AlphaFoldDB" id="A0A286CXF1"/>